<feature type="domain" description="CCHC-type" evidence="3">
    <location>
        <begin position="816"/>
        <end position="830"/>
    </location>
</feature>
<dbReference type="SMART" id="SM00343">
    <property type="entry name" value="ZnF_C2HC"/>
    <property type="match status" value="2"/>
</dbReference>
<feature type="region of interest" description="Disordered" evidence="2">
    <location>
        <begin position="1712"/>
        <end position="1756"/>
    </location>
</feature>
<feature type="compositionally biased region" description="Low complexity" evidence="2">
    <location>
        <begin position="1719"/>
        <end position="1732"/>
    </location>
</feature>
<dbReference type="InterPro" id="IPR013103">
    <property type="entry name" value="RVT_2"/>
</dbReference>
<feature type="region of interest" description="Disordered" evidence="2">
    <location>
        <begin position="457"/>
        <end position="478"/>
    </location>
</feature>
<dbReference type="Gene3D" id="4.10.60.10">
    <property type="entry name" value="Zinc finger, CCHC-type"/>
    <property type="match status" value="1"/>
</dbReference>
<feature type="region of interest" description="Disordered" evidence="2">
    <location>
        <begin position="332"/>
        <end position="438"/>
    </location>
</feature>
<protein>
    <recommendedName>
        <fullName evidence="7">Copia protein</fullName>
    </recommendedName>
</protein>
<feature type="compositionally biased region" description="Low complexity" evidence="2">
    <location>
        <begin position="2128"/>
        <end position="2179"/>
    </location>
</feature>
<reference evidence="5 6" key="1">
    <citation type="submission" date="2016-02" db="EMBL/GenBank/DDBJ databases">
        <title>Genome analysis of coral dinoflagellate symbionts highlights evolutionary adaptations to a symbiotic lifestyle.</title>
        <authorList>
            <person name="Aranda M."/>
            <person name="Li Y."/>
            <person name="Liew Y.J."/>
            <person name="Baumgarten S."/>
            <person name="Simakov O."/>
            <person name="Wilson M."/>
            <person name="Piel J."/>
            <person name="Ashoor H."/>
            <person name="Bougouffa S."/>
            <person name="Bajic V.B."/>
            <person name="Ryu T."/>
            <person name="Ravasi T."/>
            <person name="Bayer T."/>
            <person name="Micklem G."/>
            <person name="Kim H."/>
            <person name="Bhak J."/>
            <person name="Lajeunesse T.C."/>
            <person name="Voolstra C.R."/>
        </authorList>
    </citation>
    <scope>NUCLEOTIDE SEQUENCE [LARGE SCALE GENOMIC DNA]</scope>
    <source>
        <strain evidence="5 6">CCMP2467</strain>
    </source>
</reference>
<dbReference type="OrthoDB" id="444073at2759"/>
<accession>A0A1Q9CQP4</accession>
<dbReference type="Gene3D" id="3.30.420.10">
    <property type="entry name" value="Ribonuclease H-like superfamily/Ribonuclease H"/>
    <property type="match status" value="1"/>
</dbReference>
<dbReference type="Pfam" id="PF00098">
    <property type="entry name" value="zf-CCHC"/>
    <property type="match status" value="1"/>
</dbReference>
<dbReference type="InterPro" id="IPR012337">
    <property type="entry name" value="RNaseH-like_sf"/>
</dbReference>
<dbReference type="InterPro" id="IPR001878">
    <property type="entry name" value="Znf_CCHC"/>
</dbReference>
<evidence type="ECO:0000259" key="3">
    <source>
        <dbReference type="PROSITE" id="PS50158"/>
    </source>
</evidence>
<feature type="region of interest" description="Disordered" evidence="2">
    <location>
        <begin position="976"/>
        <end position="998"/>
    </location>
</feature>
<comment type="caution">
    <text evidence="5">The sequence shown here is derived from an EMBL/GenBank/DDBJ whole genome shotgun (WGS) entry which is preliminary data.</text>
</comment>
<dbReference type="GO" id="GO:0003676">
    <property type="term" value="F:nucleic acid binding"/>
    <property type="evidence" value="ECO:0007669"/>
    <property type="project" value="InterPro"/>
</dbReference>
<dbReference type="SUPFAM" id="SSF57756">
    <property type="entry name" value="Retrovirus zinc finger-like domains"/>
    <property type="match status" value="1"/>
</dbReference>
<keyword evidence="6" id="KW-1185">Reference proteome</keyword>
<dbReference type="PROSITE" id="PS50158">
    <property type="entry name" value="ZF_CCHC"/>
    <property type="match status" value="1"/>
</dbReference>
<feature type="domain" description="Integrase catalytic" evidence="4">
    <location>
        <begin position="1427"/>
        <end position="1601"/>
    </location>
</feature>
<dbReference type="PROSITE" id="PS50994">
    <property type="entry name" value="INTEGRASE"/>
    <property type="match status" value="1"/>
</dbReference>
<name>A0A1Q9CQP4_SYMMI</name>
<keyword evidence="1" id="KW-0863">Zinc-finger</keyword>
<keyword evidence="1" id="KW-0479">Metal-binding</keyword>
<dbReference type="Proteomes" id="UP000186817">
    <property type="component" value="Unassembled WGS sequence"/>
</dbReference>
<evidence type="ECO:0000313" key="5">
    <source>
        <dbReference type="EMBL" id="OLP85241.1"/>
    </source>
</evidence>
<feature type="compositionally biased region" description="Acidic residues" evidence="2">
    <location>
        <begin position="1733"/>
        <end position="1742"/>
    </location>
</feature>
<dbReference type="InterPro" id="IPR036397">
    <property type="entry name" value="RNaseH_sf"/>
</dbReference>
<feature type="compositionally biased region" description="Basic and acidic residues" evidence="2">
    <location>
        <begin position="457"/>
        <end position="469"/>
    </location>
</feature>
<dbReference type="GO" id="GO:0015074">
    <property type="term" value="P:DNA integration"/>
    <property type="evidence" value="ECO:0007669"/>
    <property type="project" value="InterPro"/>
</dbReference>
<evidence type="ECO:0000256" key="2">
    <source>
        <dbReference type="SAM" id="MobiDB-lite"/>
    </source>
</evidence>
<organism evidence="5 6">
    <name type="scientific">Symbiodinium microadriaticum</name>
    <name type="common">Dinoflagellate</name>
    <name type="synonym">Zooxanthella microadriatica</name>
    <dbReference type="NCBI Taxonomy" id="2951"/>
    <lineage>
        <taxon>Eukaryota</taxon>
        <taxon>Sar</taxon>
        <taxon>Alveolata</taxon>
        <taxon>Dinophyceae</taxon>
        <taxon>Suessiales</taxon>
        <taxon>Symbiodiniaceae</taxon>
        <taxon>Symbiodinium</taxon>
    </lineage>
</organism>
<dbReference type="Pfam" id="PF07727">
    <property type="entry name" value="RVT_2"/>
    <property type="match status" value="1"/>
</dbReference>
<feature type="region of interest" description="Disordered" evidence="2">
    <location>
        <begin position="2115"/>
        <end position="2182"/>
    </location>
</feature>
<dbReference type="GO" id="GO:0008270">
    <property type="term" value="F:zinc ion binding"/>
    <property type="evidence" value="ECO:0007669"/>
    <property type="project" value="UniProtKB-KW"/>
</dbReference>
<evidence type="ECO:0008006" key="7">
    <source>
        <dbReference type="Google" id="ProtNLM"/>
    </source>
</evidence>
<feature type="compositionally biased region" description="Basic and acidic residues" evidence="2">
    <location>
        <begin position="376"/>
        <end position="391"/>
    </location>
</feature>
<dbReference type="InterPro" id="IPR036875">
    <property type="entry name" value="Znf_CCHC_sf"/>
</dbReference>
<dbReference type="EMBL" id="LSRX01000987">
    <property type="protein sequence ID" value="OLP85241.1"/>
    <property type="molecule type" value="Genomic_DNA"/>
</dbReference>
<sequence length="2485" mass="275828">MGMVWVLQPLSAYARRDTASKRWVSGEGLQLPVVGLSQQGPSLKSSKIGRSDKAKTKGKDAAIRKVRPKFTRGGSGTASIDVYEEEGFPRRLKRGAASQFVSEVAQSNCLQWNHDIRGALQTLSRGTPSILGFIASHKHGERQQDFSRTVLLRLVNWYLPLSMASPAAELANIQAELQSVKRALQNGAFEQILPISLHSVAELLMWLDAAGDDAISVSPTLLLRRFWLHVRMLGARLASFVSPPLLMDAVGCDNAWSPPRQLCLPSGVDAGGCDDAASFRLPSLPPKLAFVPLAPPLKLRDCLERLAARHLRPWATMRSYYEAFGEVSMDSFGESGEQSWRSPNAGTGGLSSDRETGQDTSEDGDSGWWGGARKRQPWDGWREDGTQEKNTPETWDSWGQKDRGSDSWSSRPGHRRRGDWDENWSWKTPSEAGEEKEWTTLGASSRRRLFGDKETSEYLDDREHEEQEAHANTLKQTESPRATIKASFFFASALPKCSSNPAVADQLHQRCQVEEGSRPPVPLENRQANLDVETVERTVNRREKQPQESYHEWKRSVEFWIGGEGEQLPPEIIGPRMMVQLKDRAAQLVKHLSMKDVNGCDGKEKIFQALERAPIIRQLDKHRVDEHRKRLLQLCRAPGESMESYVTRAGIYRSHLMGLDQSLSMGEAFYVGHLLDHARLTRRDRAMIKTRAGTDLNEELVTNAMIDLAAELEGEAGSERRGPPRVSGQPRGTFAAELEMEPGLEEDVSGEEGEAGEIPPELAHLENEAFGLQYKARQRIAEVKKMRQFYKKPEGGGGEREDRKKLLAEQMKTRPCHSCGQLGHWSHECPHAANPAKPAQAAFGARSSKATGATTLVPIPEKDEWELLMSLYKGADGSQRGVSDEAAYKGVTHRVFSVDLNIKEVMWSLKELAFKVILDLGCMRSDFRMQTTLDAMPVSEEEPPRCKLCNSPDHRTKHCPTILVTDEEDFQKVDAEMPEPNRRRTLPAATGSSSATPLSLEATGLTTDEVEMLRKRRERQAASKAKVQQTRVLTGVYADYPSLSNAWSYEVGLNTVASVASRMRTYLWKKLLWQIRVKRAIEQDADRRWKRNPRWLSHLFAKEIGSLWGHFGAMRQKLNNPEDAARWRLLEVIGESGALGLCAGDRDGWEQVRGPELDALDWRCPTAAKALLALVRREEPDLLVMAPNAGPWGSWSRRRLEDDDLWEERRRDLPIWKLCKDLWQAQNEAGRLVVLVQPAGSSALELSYMQERDSVCRATVCLCAFGLCDPENGKYYQRKITADVNSPVMGQWLMKQGYCTHPAAEHQVIQGKAKVGDALVDRALCALAWPWPWRKPHAGEPDEPWQLAHATYGTAWETAPVSASSLPEENLRAELAKQSMTGERYDYVVFTGADLQQPRRLRSMVAHLHVTMGHLSNERLARMLAISGAAPGVVALARGLQCQDFNERLSGDTFFIWDASGQKFAVTHFIDGLTDYHVGDLTDAPDSTFAREVLQDVWYAVFGPPDLLITDGGSEFAGSVQVMNDLFSVVHEVVPEGAKWRLGHAERHGAIVKLMMMKMVKALNLKGAAEMRRAAASAFATKNRTLNKGGVSPLQAVTGRNSRPPHLEALKEGAIVYLYEPPASRKGLARRMQDNVSWVGPGVVVCVERDKPVPQRIWVRLRGRVKAYPLEKVRLATTEEMVSADYVTQALEDVTKELEGGQLRVEEAAPVPEAHQEVAEAASSSSSSSDSEQAAEDPEEAALEPGQAELRKQMEDSYQKVRRVRKAILAKPAGKAGRARGPRTAGRQAERVVAATEVASSVEPGVEVQVSETVDLPPHFFAPGELDALITDTLGHWTLWSAPSSQAEVHALQQVSAKVIADGVKGQLVDPARVLSSRFVLTNKGGASLEDAELKARWIFGGHRDPDAGLYPTSSPTASVLGHNLLNFVAVQLGWTVHYEDVSAAFLQGKELPRTEKIYVRVPSGYPPEVTKFLLAGLGDNMRPDLIELTKAGFGLPESPRLWYLEYRDTIERLGLKELTLVPGLFRAFDAGGNLRAMASIHVDDTRYAGDESSSVIWDQHHEVLKFGKLRKATEGWQKFCGRWERQCPTTMEMEYSMTEYTRSIPMPKVRTKAIEEDRSEPLEFSGRSSSTSSRPLESTERSTSTPSRPLESTERSTSTPSRPLESLERSLSTPSRSSPEADDVLGYLEDQVSQSNVSNELTEGGRKVIGSIVGQLNWAGRQCRYDLCYVASLVQQLAGRGRLEALKWLAHGVRRAQEDVVVKVRRLGCNLADVTLLSVSDAAYGAMPGGSSQGGIIVMLASPDVLEGPAPVCLLEGTSNKIHRVVRCSMSAEVSSLATAYEHGDYVRAVFAELVDSRFELQRWKVCAAKYAHILVTDARTGYDALSAETLPTDRKIAIDAAVLRQGLLEGDNNSLVRWVPGAHMPCDGLTKWNHNKALTQVMVAGEWSLKDTEEARELRKFAAEKRAAWRRGQKAAASTFQQS</sequence>
<evidence type="ECO:0000259" key="4">
    <source>
        <dbReference type="PROSITE" id="PS50994"/>
    </source>
</evidence>
<gene>
    <name evidence="5" type="ORF">AK812_SmicGene33809</name>
</gene>
<proteinExistence type="predicted"/>
<feature type="compositionally biased region" description="Polar residues" evidence="2">
    <location>
        <begin position="336"/>
        <end position="345"/>
    </location>
</feature>
<keyword evidence="1" id="KW-0862">Zinc</keyword>
<evidence type="ECO:0000256" key="1">
    <source>
        <dbReference type="PROSITE-ProRule" id="PRU00047"/>
    </source>
</evidence>
<dbReference type="InterPro" id="IPR001584">
    <property type="entry name" value="Integrase_cat-core"/>
</dbReference>
<evidence type="ECO:0000313" key="6">
    <source>
        <dbReference type="Proteomes" id="UP000186817"/>
    </source>
</evidence>
<dbReference type="SUPFAM" id="SSF53098">
    <property type="entry name" value="Ribonuclease H-like"/>
    <property type="match status" value="1"/>
</dbReference>